<evidence type="ECO:0000256" key="10">
    <source>
        <dbReference type="ARBA" id="ARBA00023146"/>
    </source>
</evidence>
<dbReference type="InterPro" id="IPR036690">
    <property type="entry name" value="Fdx_antiC-bd_sf"/>
</dbReference>
<dbReference type="OrthoDB" id="4457at2759"/>
<keyword evidence="7" id="KW-0648">Protein biosynthesis</keyword>
<evidence type="ECO:0000256" key="4">
    <source>
        <dbReference type="ARBA" id="ARBA00022598"/>
    </source>
</evidence>
<feature type="domain" description="FDX-ACB" evidence="14">
    <location>
        <begin position="380"/>
        <end position="471"/>
    </location>
</feature>
<keyword evidence="9" id="KW-0496">Mitochondrion</keyword>
<evidence type="ECO:0000313" key="15">
    <source>
        <dbReference type="EMBL" id="CAE7638169.1"/>
    </source>
</evidence>
<dbReference type="InterPro" id="IPR045864">
    <property type="entry name" value="aa-tRNA-synth_II/BPL/LPL"/>
</dbReference>
<proteinExistence type="inferred from homology"/>
<dbReference type="PANTHER" id="PTHR11538">
    <property type="entry name" value="PHENYLALANYL-TRNA SYNTHETASE"/>
    <property type="match status" value="1"/>
</dbReference>
<dbReference type="PANTHER" id="PTHR11538:SF41">
    <property type="entry name" value="PHENYLALANINE--TRNA LIGASE, MITOCHONDRIAL"/>
    <property type="match status" value="1"/>
</dbReference>
<dbReference type="SMART" id="SM00896">
    <property type="entry name" value="FDX-ACB"/>
    <property type="match status" value="1"/>
</dbReference>
<dbReference type="Gene3D" id="3.30.930.10">
    <property type="entry name" value="Bira Bifunctional Protein, Domain 2"/>
    <property type="match status" value="2"/>
</dbReference>
<dbReference type="NCBIfam" id="TIGR00469">
    <property type="entry name" value="pheS_mito"/>
    <property type="match status" value="1"/>
</dbReference>
<dbReference type="GO" id="GO:0005524">
    <property type="term" value="F:ATP binding"/>
    <property type="evidence" value="ECO:0007669"/>
    <property type="project" value="UniProtKB-KW"/>
</dbReference>
<gene>
    <name evidence="15" type="ORF">SPIL2461_LOCUS16861</name>
</gene>
<dbReference type="InterPro" id="IPR002319">
    <property type="entry name" value="Phenylalanyl-tRNA_Synthase"/>
</dbReference>
<keyword evidence="6" id="KW-0067">ATP-binding</keyword>
<reference evidence="15" key="1">
    <citation type="submission" date="2021-02" db="EMBL/GenBank/DDBJ databases">
        <authorList>
            <person name="Dougan E. K."/>
            <person name="Rhodes N."/>
            <person name="Thang M."/>
            <person name="Chan C."/>
        </authorList>
    </citation>
    <scope>NUCLEOTIDE SEQUENCE</scope>
</reference>
<dbReference type="Gene3D" id="3.30.70.380">
    <property type="entry name" value="Ferrodoxin-fold anticodon-binding domain"/>
    <property type="match status" value="1"/>
</dbReference>
<dbReference type="PROSITE" id="PS50862">
    <property type="entry name" value="AA_TRNA_LIGASE_II"/>
    <property type="match status" value="1"/>
</dbReference>
<keyword evidence="10" id="KW-0030">Aminoacyl-tRNA synthetase</keyword>
<dbReference type="InterPro" id="IPR004530">
    <property type="entry name" value="Phe-tRNA-synth_IIc_mito"/>
</dbReference>
<dbReference type="AlphaFoldDB" id="A0A812VRQ2"/>
<keyword evidence="8" id="KW-0809">Transit peptide</keyword>
<comment type="catalytic activity">
    <reaction evidence="12">
        <text>tRNA(Phe) + L-phenylalanine + ATP = L-phenylalanyl-tRNA(Phe) + AMP + diphosphate + H(+)</text>
        <dbReference type="Rhea" id="RHEA:19413"/>
        <dbReference type="Rhea" id="RHEA-COMP:9668"/>
        <dbReference type="Rhea" id="RHEA-COMP:9699"/>
        <dbReference type="ChEBI" id="CHEBI:15378"/>
        <dbReference type="ChEBI" id="CHEBI:30616"/>
        <dbReference type="ChEBI" id="CHEBI:33019"/>
        <dbReference type="ChEBI" id="CHEBI:58095"/>
        <dbReference type="ChEBI" id="CHEBI:78442"/>
        <dbReference type="ChEBI" id="CHEBI:78531"/>
        <dbReference type="ChEBI" id="CHEBI:456215"/>
        <dbReference type="EC" id="6.1.1.20"/>
    </reaction>
</comment>
<evidence type="ECO:0000256" key="12">
    <source>
        <dbReference type="ARBA" id="ARBA00049255"/>
    </source>
</evidence>
<evidence type="ECO:0000256" key="8">
    <source>
        <dbReference type="ARBA" id="ARBA00022946"/>
    </source>
</evidence>
<feature type="domain" description="Aminoacyl-transfer RNA synthetases class-II family profile" evidence="13">
    <location>
        <begin position="139"/>
        <end position="378"/>
    </location>
</feature>
<dbReference type="InterPro" id="IPR006195">
    <property type="entry name" value="aa-tRNA-synth_II"/>
</dbReference>
<evidence type="ECO:0000256" key="3">
    <source>
        <dbReference type="ARBA" id="ARBA00012814"/>
    </source>
</evidence>
<evidence type="ECO:0000256" key="1">
    <source>
        <dbReference type="ARBA" id="ARBA00004305"/>
    </source>
</evidence>
<dbReference type="EC" id="6.1.1.20" evidence="3"/>
<protein>
    <recommendedName>
        <fullName evidence="3">phenylalanine--tRNA ligase</fullName>
        <ecNumber evidence="3">6.1.1.20</ecNumber>
    </recommendedName>
    <alternativeName>
        <fullName evidence="11">Phenylalanyl-tRNA synthetase</fullName>
    </alternativeName>
</protein>
<comment type="similarity">
    <text evidence="2">Belongs to the class-II aminoacyl-tRNA synthetase family.</text>
</comment>
<dbReference type="CDD" id="cd00496">
    <property type="entry name" value="PheRS_alpha_core"/>
    <property type="match status" value="1"/>
</dbReference>
<comment type="caution">
    <text evidence="15">The sequence shown here is derived from an EMBL/GenBank/DDBJ whole genome shotgun (WGS) entry which is preliminary data.</text>
</comment>
<evidence type="ECO:0000256" key="6">
    <source>
        <dbReference type="ARBA" id="ARBA00022840"/>
    </source>
</evidence>
<dbReference type="SUPFAM" id="SSF55681">
    <property type="entry name" value="Class II aaRS and biotin synthetases"/>
    <property type="match status" value="1"/>
</dbReference>
<dbReference type="EMBL" id="CAJNIZ010042796">
    <property type="protein sequence ID" value="CAE7638169.1"/>
    <property type="molecule type" value="Genomic_DNA"/>
</dbReference>
<dbReference type="Proteomes" id="UP000649617">
    <property type="component" value="Unassembled WGS sequence"/>
</dbReference>
<evidence type="ECO:0000256" key="5">
    <source>
        <dbReference type="ARBA" id="ARBA00022741"/>
    </source>
</evidence>
<dbReference type="GO" id="GO:0005759">
    <property type="term" value="C:mitochondrial matrix"/>
    <property type="evidence" value="ECO:0007669"/>
    <property type="project" value="UniProtKB-SubCell"/>
</dbReference>
<keyword evidence="4" id="KW-0436">Ligase</keyword>
<sequence length="471" mass="53045">MSHLGSAFVASGALNPPAGIPIKASSRPSAGQSSGAFRPSEAMAGAAVAASALAALRKVALRSSGVQRQAISSGRSLRLHRPNAPRACALTSRKAATVLAPPGELLGVAPDEKYNVPVGVREKLGKDLLLNPKHPLGILWKTVQDYFAEQDADCKFFDTEKPVVNTVDCFDKLRVPPEHPSRSPSDTYYVNKDYVLRTHTSAHQCQFLSQYPEIKSFLCAGDVYRRDEIDASHYPAFHQCEGVRLFDAEKVSREEVLEDLKKTLEGLAAHLFQLKTGEDTMRWLDEYFPFTEPSLELEIFYQDDWMEVLGCGVIHHDVLRNAGLDPAKVHGWAFGLGLERLAMVLFGIPDIRLFWSDDPRFSEQFVAESFEQKTKFKPFSKYPPVLKDISMWIPEDFADNDLFEMIRDEGGDQVEKVDLMDDFTHPKTGRRSKMFRVTWRDMSRTLTNEEVNAKHETVLDRLVKELEVELR</sequence>
<dbReference type="GO" id="GO:0006432">
    <property type="term" value="P:phenylalanyl-tRNA aminoacylation"/>
    <property type="evidence" value="ECO:0007669"/>
    <property type="project" value="InterPro"/>
</dbReference>
<dbReference type="Pfam" id="PF01409">
    <property type="entry name" value="tRNA-synt_2d"/>
    <property type="match status" value="1"/>
</dbReference>
<dbReference type="SUPFAM" id="SSF54991">
    <property type="entry name" value="Anticodon-binding domain of PheRS"/>
    <property type="match status" value="1"/>
</dbReference>
<evidence type="ECO:0000256" key="7">
    <source>
        <dbReference type="ARBA" id="ARBA00022917"/>
    </source>
</evidence>
<keyword evidence="16" id="KW-1185">Reference proteome</keyword>
<dbReference type="Pfam" id="PF03147">
    <property type="entry name" value="FDX-ACB"/>
    <property type="match status" value="1"/>
</dbReference>
<dbReference type="GO" id="GO:0004826">
    <property type="term" value="F:phenylalanine-tRNA ligase activity"/>
    <property type="evidence" value="ECO:0007669"/>
    <property type="project" value="UniProtKB-EC"/>
</dbReference>
<dbReference type="GO" id="GO:0000049">
    <property type="term" value="F:tRNA binding"/>
    <property type="evidence" value="ECO:0007669"/>
    <property type="project" value="InterPro"/>
</dbReference>
<evidence type="ECO:0000259" key="14">
    <source>
        <dbReference type="PROSITE" id="PS51447"/>
    </source>
</evidence>
<dbReference type="PROSITE" id="PS51447">
    <property type="entry name" value="FDX_ACB"/>
    <property type="match status" value="1"/>
</dbReference>
<name>A0A812VRQ2_SYMPI</name>
<keyword evidence="5" id="KW-0547">Nucleotide-binding</keyword>
<evidence type="ECO:0000259" key="13">
    <source>
        <dbReference type="PROSITE" id="PS50862"/>
    </source>
</evidence>
<evidence type="ECO:0000256" key="9">
    <source>
        <dbReference type="ARBA" id="ARBA00023128"/>
    </source>
</evidence>
<evidence type="ECO:0000256" key="2">
    <source>
        <dbReference type="ARBA" id="ARBA00008226"/>
    </source>
</evidence>
<evidence type="ECO:0000256" key="11">
    <source>
        <dbReference type="ARBA" id="ARBA00031194"/>
    </source>
</evidence>
<comment type="subcellular location">
    <subcellularLocation>
        <location evidence="1">Mitochondrion matrix</location>
    </subcellularLocation>
</comment>
<dbReference type="FunFam" id="3.30.70.380:FF:000002">
    <property type="entry name" value="phenylalanine--tRNA ligase, mitochondrial"/>
    <property type="match status" value="1"/>
</dbReference>
<evidence type="ECO:0000313" key="16">
    <source>
        <dbReference type="Proteomes" id="UP000649617"/>
    </source>
</evidence>
<organism evidence="15 16">
    <name type="scientific">Symbiodinium pilosum</name>
    <name type="common">Dinoflagellate</name>
    <dbReference type="NCBI Taxonomy" id="2952"/>
    <lineage>
        <taxon>Eukaryota</taxon>
        <taxon>Sar</taxon>
        <taxon>Alveolata</taxon>
        <taxon>Dinophyceae</taxon>
        <taxon>Suessiales</taxon>
        <taxon>Symbiodiniaceae</taxon>
        <taxon>Symbiodinium</taxon>
    </lineage>
</organism>
<dbReference type="InterPro" id="IPR005121">
    <property type="entry name" value="Fdx_antiC-bd"/>
</dbReference>
<accession>A0A812VRQ2</accession>